<organism evidence="1 2">
    <name type="scientific">Devosia elaeis</name>
    <dbReference type="NCBI Taxonomy" id="1770058"/>
    <lineage>
        <taxon>Bacteria</taxon>
        <taxon>Pseudomonadati</taxon>
        <taxon>Pseudomonadota</taxon>
        <taxon>Alphaproteobacteria</taxon>
        <taxon>Hyphomicrobiales</taxon>
        <taxon>Devosiaceae</taxon>
        <taxon>Devosia</taxon>
    </lineage>
</organism>
<comment type="caution">
    <text evidence="1">The sequence shown here is derived from an EMBL/GenBank/DDBJ whole genome shotgun (WGS) entry which is preliminary data.</text>
</comment>
<dbReference type="STRING" id="1770058.A3840_02845"/>
<dbReference type="OrthoDB" id="8065844at2"/>
<protein>
    <recommendedName>
        <fullName evidence="3">RADC family protein</fullName>
    </recommendedName>
</protein>
<evidence type="ECO:0008006" key="3">
    <source>
        <dbReference type="Google" id="ProtNLM"/>
    </source>
</evidence>
<accession>A0A178I3F4</accession>
<dbReference type="EMBL" id="LVVY01000062">
    <property type="protein sequence ID" value="OAM79656.1"/>
    <property type="molecule type" value="Genomic_DNA"/>
</dbReference>
<dbReference type="AlphaFoldDB" id="A0A178I3F4"/>
<evidence type="ECO:0000313" key="2">
    <source>
        <dbReference type="Proteomes" id="UP000078389"/>
    </source>
</evidence>
<proteinExistence type="predicted"/>
<name>A0A178I3F4_9HYPH</name>
<dbReference type="RefSeq" id="WP_067451553.1">
    <property type="nucleotide sequence ID" value="NZ_LVVY01000062.1"/>
</dbReference>
<keyword evidence="2" id="KW-1185">Reference proteome</keyword>
<sequence length="309" mass="32981">MKHFNYIGAGPYCYSNSFSMMFGRDAPDIAVIEFATGSPFGMQLVGGTLPFFDPYGWTPEAGFDGALEAMGWLSTSESGGTPQEALDRLKAALATGPVWVGPVEMGWLRHQPGKDGPMAADHYIVVLAVENGRVTMHDPEGHPFASLPLDDFMAAWQAETLDHGQPYTMRTGFRGVREVAEEDIIRASLPEAVRLLSMQCTQHLPDGTLGNAEAAEALAAMIEGGCGDNLRGHLIHFAIRVGARRLADAATCLARIGHADAAQIASKQAQLVGSLQYPLTLGLDDEAATTLRQLGPTYDALLAALRNAG</sequence>
<gene>
    <name evidence="1" type="ORF">A3840_02845</name>
</gene>
<evidence type="ECO:0000313" key="1">
    <source>
        <dbReference type="EMBL" id="OAM79656.1"/>
    </source>
</evidence>
<reference evidence="1 2" key="1">
    <citation type="submission" date="2016-03" db="EMBL/GenBank/DDBJ databases">
        <title>Genome sequencing of Devosia sp. S37.</title>
        <authorList>
            <person name="Mohd Nor M."/>
        </authorList>
    </citation>
    <scope>NUCLEOTIDE SEQUENCE [LARGE SCALE GENOMIC DNA]</scope>
    <source>
        <strain evidence="1 2">S37</strain>
    </source>
</reference>
<dbReference type="Proteomes" id="UP000078389">
    <property type="component" value="Unassembled WGS sequence"/>
</dbReference>